<dbReference type="InterPro" id="IPR030048">
    <property type="entry name" value="SurE"/>
</dbReference>
<evidence type="ECO:0000256" key="5">
    <source>
        <dbReference type="ARBA" id="ARBA00022723"/>
    </source>
</evidence>
<dbReference type="PANTHER" id="PTHR30457:SF12">
    <property type="entry name" value="5'_3'-NUCLEOTIDASE SURE"/>
    <property type="match status" value="1"/>
</dbReference>
<feature type="domain" description="Survival protein SurE-like phosphatase/nucleotidase" evidence="8">
    <location>
        <begin position="4"/>
        <end position="187"/>
    </location>
</feature>
<dbReference type="RefSeq" id="WP_416345261.1">
    <property type="nucleotide sequence ID" value="NZ_JALQCY010000005.1"/>
</dbReference>
<gene>
    <name evidence="9" type="ORF">M1843_16830</name>
</gene>
<reference evidence="9 10" key="1">
    <citation type="submission" date="2022-02" db="EMBL/GenBank/DDBJ databases">
        <title>The car tank lid bacteriome: a reservoir of bacteria with potential in bioremediation of fuel.</title>
        <authorList>
            <person name="Vidal-Verdu A."/>
            <person name="Gomez-Martinez D."/>
            <person name="Latorre-Perez A."/>
            <person name="Pereto J."/>
            <person name="Porcar M."/>
        </authorList>
    </citation>
    <scope>NUCLEOTIDE SEQUENCE [LARGE SCALE GENOMIC DNA]</scope>
    <source>
        <strain evidence="9 10">4D.3</strain>
    </source>
</reference>
<evidence type="ECO:0000259" key="8">
    <source>
        <dbReference type="Pfam" id="PF01975"/>
    </source>
</evidence>
<dbReference type="EC" id="3.1.3.5" evidence="3"/>
<organism evidence="9 10">
    <name type="scientific">Isoptericola peretonis</name>
    <dbReference type="NCBI Taxonomy" id="2918523"/>
    <lineage>
        <taxon>Bacteria</taxon>
        <taxon>Bacillati</taxon>
        <taxon>Actinomycetota</taxon>
        <taxon>Actinomycetes</taxon>
        <taxon>Micrococcales</taxon>
        <taxon>Promicromonosporaceae</taxon>
        <taxon>Isoptericola</taxon>
    </lineage>
</organism>
<evidence type="ECO:0000256" key="7">
    <source>
        <dbReference type="ARBA" id="ARBA00022801"/>
    </source>
</evidence>
<name>A0ABT0J7E9_9MICO</name>
<dbReference type="InterPro" id="IPR002828">
    <property type="entry name" value="SurE-like_Pase/nucleotidase"/>
</dbReference>
<evidence type="ECO:0000256" key="2">
    <source>
        <dbReference type="ARBA" id="ARBA00011062"/>
    </source>
</evidence>
<sequence>MLALVTNDDGIDSPGLGVLARCAVAAGLDVLVAAPDAESSGASAALHGAQEDGRLVVEERRAPGVPDGVRSLAVAADPALIAFVSAYGAFGDVPDVLLSGVNRGPNIGNAVLHSGTVGAALSAASLGMRTLAVSLDAEDPQHWDTAEQVAAHALGWVLSAPPRRRTLNVNVPDLPRDELRGFRQAPLATFGAVHARVARGEGDDALVVRYEGTERSTEPESDAGLLAQGWATASLLIAPYADETVELPGFGADTRAGRPSDA</sequence>
<evidence type="ECO:0000313" key="10">
    <source>
        <dbReference type="Proteomes" id="UP001651050"/>
    </source>
</evidence>
<dbReference type="EMBL" id="JALQCY010000005">
    <property type="protein sequence ID" value="MCK9795411.1"/>
    <property type="molecule type" value="Genomic_DNA"/>
</dbReference>
<evidence type="ECO:0000256" key="6">
    <source>
        <dbReference type="ARBA" id="ARBA00022741"/>
    </source>
</evidence>
<dbReference type="InterPro" id="IPR036523">
    <property type="entry name" value="SurE-like_sf"/>
</dbReference>
<accession>A0ABT0J7E9</accession>
<evidence type="ECO:0000313" key="9">
    <source>
        <dbReference type="EMBL" id="MCK9795411.1"/>
    </source>
</evidence>
<protein>
    <recommendedName>
        <fullName evidence="3">5'-nucleotidase</fullName>
        <ecNumber evidence="3">3.1.3.5</ecNumber>
    </recommendedName>
</protein>
<dbReference type="Pfam" id="PF01975">
    <property type="entry name" value="SurE"/>
    <property type="match status" value="1"/>
</dbReference>
<proteinExistence type="inferred from homology"/>
<comment type="catalytic activity">
    <reaction evidence="1">
        <text>a ribonucleoside 5'-phosphate + H2O = a ribonucleoside + phosphate</text>
        <dbReference type="Rhea" id="RHEA:12484"/>
        <dbReference type="ChEBI" id="CHEBI:15377"/>
        <dbReference type="ChEBI" id="CHEBI:18254"/>
        <dbReference type="ChEBI" id="CHEBI:43474"/>
        <dbReference type="ChEBI" id="CHEBI:58043"/>
        <dbReference type="EC" id="3.1.3.5"/>
    </reaction>
</comment>
<keyword evidence="4" id="KW-0963">Cytoplasm</keyword>
<evidence type="ECO:0000256" key="1">
    <source>
        <dbReference type="ARBA" id="ARBA00000815"/>
    </source>
</evidence>
<evidence type="ECO:0000256" key="4">
    <source>
        <dbReference type="ARBA" id="ARBA00022490"/>
    </source>
</evidence>
<dbReference type="SUPFAM" id="SSF64167">
    <property type="entry name" value="SurE-like"/>
    <property type="match status" value="1"/>
</dbReference>
<evidence type="ECO:0000256" key="3">
    <source>
        <dbReference type="ARBA" id="ARBA00012643"/>
    </source>
</evidence>
<dbReference type="PANTHER" id="PTHR30457">
    <property type="entry name" value="5'-NUCLEOTIDASE SURE"/>
    <property type="match status" value="1"/>
</dbReference>
<keyword evidence="5" id="KW-0479">Metal-binding</keyword>
<keyword evidence="6" id="KW-0547">Nucleotide-binding</keyword>
<comment type="caution">
    <text evidence="9">The sequence shown here is derived from an EMBL/GenBank/DDBJ whole genome shotgun (WGS) entry which is preliminary data.</text>
</comment>
<keyword evidence="10" id="KW-1185">Reference proteome</keyword>
<comment type="similarity">
    <text evidence="2">Belongs to the SurE nucleotidase family.</text>
</comment>
<dbReference type="Gene3D" id="3.40.1210.10">
    <property type="entry name" value="Survival protein SurE-like phosphatase/nucleotidase"/>
    <property type="match status" value="1"/>
</dbReference>
<dbReference type="Proteomes" id="UP001651050">
    <property type="component" value="Unassembled WGS sequence"/>
</dbReference>
<keyword evidence="7" id="KW-0378">Hydrolase</keyword>